<comment type="similarity">
    <text evidence="7">Belongs to the binding-protein-dependent transport system permease family.</text>
</comment>
<evidence type="ECO:0000313" key="9">
    <source>
        <dbReference type="EMBL" id="KJF41401.1"/>
    </source>
</evidence>
<dbReference type="CDD" id="cd06261">
    <property type="entry name" value="TM_PBP2"/>
    <property type="match status" value="1"/>
</dbReference>
<evidence type="ECO:0000313" key="12">
    <source>
        <dbReference type="EMBL" id="MTS25965.1"/>
    </source>
</evidence>
<gene>
    <name evidence="10" type="ORF">ASJ35_00210</name>
    <name evidence="11" type="ORF">FYJ76_02900</name>
    <name evidence="13" type="ORF">GMD52_03445</name>
    <name evidence="12" type="ORF">GMD59_01535</name>
    <name evidence="9" type="ORF">TQ39_00855</name>
</gene>
<dbReference type="Proteomes" id="UP000449193">
    <property type="component" value="Unassembled WGS sequence"/>
</dbReference>
<dbReference type="Pfam" id="PF00528">
    <property type="entry name" value="BPD_transp_1"/>
    <property type="match status" value="1"/>
</dbReference>
<keyword evidence="5 7" id="KW-1133">Transmembrane helix</keyword>
<dbReference type="GO" id="GO:0005886">
    <property type="term" value="C:plasma membrane"/>
    <property type="evidence" value="ECO:0007669"/>
    <property type="project" value="UniProtKB-SubCell"/>
</dbReference>
<evidence type="ECO:0000313" key="10">
    <source>
        <dbReference type="EMBL" id="KUE77752.1"/>
    </source>
</evidence>
<evidence type="ECO:0000259" key="8">
    <source>
        <dbReference type="PROSITE" id="PS50928"/>
    </source>
</evidence>
<dbReference type="PATRIC" id="fig|1550024.3.peg.189"/>
<evidence type="ECO:0000256" key="1">
    <source>
        <dbReference type="ARBA" id="ARBA00004651"/>
    </source>
</evidence>
<dbReference type="EMBL" id="WMZU01000001">
    <property type="protein sequence ID" value="MTS25965.1"/>
    <property type="molecule type" value="Genomic_DNA"/>
</dbReference>
<evidence type="ECO:0000313" key="14">
    <source>
        <dbReference type="Proteomes" id="UP000032483"/>
    </source>
</evidence>
<evidence type="ECO:0000256" key="6">
    <source>
        <dbReference type="ARBA" id="ARBA00023136"/>
    </source>
</evidence>
<dbReference type="Proteomes" id="UP000472755">
    <property type="component" value="Unassembled WGS sequence"/>
</dbReference>
<feature type="transmembrane region" description="Helical" evidence="7">
    <location>
        <begin position="134"/>
        <end position="156"/>
    </location>
</feature>
<feature type="transmembrane region" description="Helical" evidence="7">
    <location>
        <begin position="12"/>
        <end position="30"/>
    </location>
</feature>
<dbReference type="Gene3D" id="1.10.3720.10">
    <property type="entry name" value="MetI-like"/>
    <property type="match status" value="1"/>
</dbReference>
<dbReference type="EMBL" id="WMZR01000003">
    <property type="protein sequence ID" value="MTS50592.1"/>
    <property type="molecule type" value="Genomic_DNA"/>
</dbReference>
<dbReference type="PANTHER" id="PTHR30465">
    <property type="entry name" value="INNER MEMBRANE ABC TRANSPORTER"/>
    <property type="match status" value="1"/>
</dbReference>
<evidence type="ECO:0000256" key="2">
    <source>
        <dbReference type="ARBA" id="ARBA00022448"/>
    </source>
</evidence>
<evidence type="ECO:0000256" key="7">
    <source>
        <dbReference type="RuleBase" id="RU363032"/>
    </source>
</evidence>
<evidence type="ECO:0000256" key="4">
    <source>
        <dbReference type="ARBA" id="ARBA00022692"/>
    </source>
</evidence>
<keyword evidence="2 7" id="KW-0813">Transport</keyword>
<feature type="transmembrane region" description="Helical" evidence="7">
    <location>
        <begin position="230"/>
        <end position="252"/>
    </location>
</feature>
<reference evidence="9" key="1">
    <citation type="submission" date="2015-02" db="EMBL/GenBank/DDBJ databases">
        <title>A novel member of the family Ruminococcaceae isolated from human feces.</title>
        <authorList>
            <person name="Shkoporov A.N."/>
            <person name="Chaplin A.V."/>
            <person name="Motuzova O.V."/>
            <person name="Kafarskaia L.I."/>
            <person name="Khokhlova E.V."/>
            <person name="Efimov B.A."/>
        </authorList>
    </citation>
    <scope>NUCLEOTIDE SEQUENCE [LARGE SCALE GENOMIC DNA]</scope>
    <source>
        <strain evidence="9">585-1</strain>
    </source>
</reference>
<name>A0A0D8J4E9_9FIRM</name>
<keyword evidence="6 7" id="KW-0472">Membrane</keyword>
<dbReference type="InterPro" id="IPR035906">
    <property type="entry name" value="MetI-like_sf"/>
</dbReference>
<dbReference type="Proteomes" id="UP000032483">
    <property type="component" value="Unassembled WGS sequence"/>
</dbReference>
<organism evidence="9 14">
    <name type="scientific">Ruthenibacterium lactatiformans</name>
    <dbReference type="NCBI Taxonomy" id="1550024"/>
    <lineage>
        <taxon>Bacteria</taxon>
        <taxon>Bacillati</taxon>
        <taxon>Bacillota</taxon>
        <taxon>Clostridia</taxon>
        <taxon>Eubacteriales</taxon>
        <taxon>Oscillospiraceae</taxon>
        <taxon>Ruthenibacterium</taxon>
    </lineage>
</organism>
<evidence type="ECO:0000313" key="13">
    <source>
        <dbReference type="EMBL" id="MTS50592.1"/>
    </source>
</evidence>
<keyword evidence="3" id="KW-1003">Cell membrane</keyword>
<dbReference type="EMBL" id="VUNJ01000002">
    <property type="protein sequence ID" value="MST90892.1"/>
    <property type="molecule type" value="Genomic_DNA"/>
</dbReference>
<dbReference type="RefSeq" id="WP_009325755.1">
    <property type="nucleotide sequence ID" value="NZ_CAOJUJ010000002.1"/>
</dbReference>
<feature type="domain" description="ABC transmembrane type-1" evidence="8">
    <location>
        <begin position="96"/>
        <end position="295"/>
    </location>
</feature>
<accession>A0A0D8J4E9</accession>
<feature type="transmembrane region" description="Helical" evidence="7">
    <location>
        <begin position="281"/>
        <end position="302"/>
    </location>
</feature>
<reference evidence="17 18" key="3">
    <citation type="journal article" date="2019" name="Nat. Med.">
        <title>A library of human gut bacterial isolates paired with longitudinal multiomics data enables mechanistic microbiome research.</title>
        <authorList>
            <person name="Poyet M."/>
            <person name="Groussin M."/>
            <person name="Gibbons S.M."/>
            <person name="Avila-Pacheco J."/>
            <person name="Jiang X."/>
            <person name="Kearney S.M."/>
            <person name="Perrotta A.R."/>
            <person name="Berdy B."/>
            <person name="Zhao S."/>
            <person name="Lieberman T.D."/>
            <person name="Swanson P.K."/>
            <person name="Smith M."/>
            <person name="Roesemann S."/>
            <person name="Alexander J.E."/>
            <person name="Rich S.A."/>
            <person name="Livny J."/>
            <person name="Vlamakis H."/>
            <person name="Clish C."/>
            <person name="Bullock K."/>
            <person name="Deik A."/>
            <person name="Scott J."/>
            <person name="Pierce K.A."/>
            <person name="Xavier R.J."/>
            <person name="Alm E.J."/>
        </authorList>
    </citation>
    <scope>NUCLEOTIDE SEQUENCE [LARGE SCALE GENOMIC DNA]</scope>
    <source>
        <strain evidence="12 18">BIOML-A4</strain>
        <strain evidence="13 17">BIOML-A7</strain>
    </source>
</reference>
<dbReference type="SUPFAM" id="SSF161098">
    <property type="entry name" value="MetI-like"/>
    <property type="match status" value="1"/>
</dbReference>
<dbReference type="PROSITE" id="PS50928">
    <property type="entry name" value="ABC_TM1"/>
    <property type="match status" value="1"/>
</dbReference>
<reference evidence="10 15" key="2">
    <citation type="submission" date="2015-10" db="EMBL/GenBank/DDBJ databases">
        <title>A novel member of the family Ruminococcaceae isolated from human faeces.</title>
        <authorList>
            <person name="Shkoporov A.N."/>
            <person name="Chaplin A.V."/>
            <person name="Motuzova O.V."/>
            <person name="Kafarskaia L.I."/>
            <person name="Efimov B.A."/>
        </authorList>
    </citation>
    <scope>NUCLEOTIDE SEQUENCE [LARGE SCALE GENOMIC DNA]</scope>
    <source>
        <strain evidence="10 15">668</strain>
    </source>
</reference>
<comment type="caution">
    <text evidence="9">The sequence shown here is derived from an EMBL/GenBank/DDBJ whole genome shotgun (WGS) entry which is preliminary data.</text>
</comment>
<evidence type="ECO:0000256" key="3">
    <source>
        <dbReference type="ARBA" id="ARBA00022475"/>
    </source>
</evidence>
<dbReference type="Proteomes" id="UP000431913">
    <property type="component" value="Unassembled WGS sequence"/>
</dbReference>
<protein>
    <submittedName>
        <fullName evidence="11 12">ABC transporter permease</fullName>
    </submittedName>
    <submittedName>
        <fullName evidence="9">Peptide ABC transporter permease</fullName>
    </submittedName>
</protein>
<feature type="transmembrane region" description="Helical" evidence="7">
    <location>
        <begin position="176"/>
        <end position="195"/>
    </location>
</feature>
<keyword evidence="4 7" id="KW-0812">Transmembrane</keyword>
<dbReference type="GO" id="GO:0055085">
    <property type="term" value="P:transmembrane transport"/>
    <property type="evidence" value="ECO:0007669"/>
    <property type="project" value="InterPro"/>
</dbReference>
<evidence type="ECO:0000313" key="17">
    <source>
        <dbReference type="Proteomes" id="UP000449193"/>
    </source>
</evidence>
<evidence type="ECO:0000313" key="18">
    <source>
        <dbReference type="Proteomes" id="UP000472755"/>
    </source>
</evidence>
<dbReference type="AlphaFoldDB" id="A0A0D8J4E9"/>
<evidence type="ECO:0000256" key="5">
    <source>
        <dbReference type="ARBA" id="ARBA00022989"/>
    </source>
</evidence>
<dbReference type="EMBL" id="LMUA01000001">
    <property type="protein sequence ID" value="KUE77752.1"/>
    <property type="molecule type" value="Genomic_DNA"/>
</dbReference>
<dbReference type="PANTHER" id="PTHR30465:SF0">
    <property type="entry name" value="OLIGOPEPTIDE TRANSPORT SYSTEM PERMEASE PROTEIN APPB"/>
    <property type="match status" value="1"/>
</dbReference>
<dbReference type="InterPro" id="IPR000515">
    <property type="entry name" value="MetI-like"/>
</dbReference>
<comment type="subcellular location">
    <subcellularLocation>
        <location evidence="1 7">Cell membrane</location>
        <topology evidence="1 7">Multi-pass membrane protein</topology>
    </subcellularLocation>
</comment>
<keyword evidence="14" id="KW-1185">Reference proteome</keyword>
<evidence type="ECO:0000313" key="15">
    <source>
        <dbReference type="Proteomes" id="UP000053433"/>
    </source>
</evidence>
<dbReference type="Proteomes" id="UP000053433">
    <property type="component" value="Unassembled WGS sequence"/>
</dbReference>
<dbReference type="GeneID" id="42855186"/>
<feature type="transmembrane region" description="Helical" evidence="7">
    <location>
        <begin position="100"/>
        <end position="122"/>
    </location>
</feature>
<dbReference type="EMBL" id="JXXK01000001">
    <property type="protein sequence ID" value="KJF41401.1"/>
    <property type="molecule type" value="Genomic_DNA"/>
</dbReference>
<sequence>MIRYSAKRLARSMLTLFIIITVVFSLLRLMPVEGYFQNYEKMNDAQIQNGLRQLGLLDPLPVQLMNFYKQVLHGDLGVSNIYRMNVPITQIVAEKAPVSMMMGGMALCISLLLGLPMGAAMARGKGKWFDKIGTGFVVLVQAVPSAVYYLVIQLYGTQIPGFPLPMLFRMDNPLSWILPTFSLAIGNIAYYAMWLRRFMVDESNKDYVMLARAKGVSSKKIMSGHVFRNAFVPLVQYLPTSFLITLMGSIYVESLYSVPGMGGLLVDVIQRQDNTVVQALVLIYAAISILGLLIGDILMAVVDPRISLNKKEGAR</sequence>
<evidence type="ECO:0000313" key="16">
    <source>
        <dbReference type="Proteomes" id="UP000431913"/>
    </source>
</evidence>
<proteinExistence type="inferred from homology"/>
<evidence type="ECO:0000313" key="11">
    <source>
        <dbReference type="EMBL" id="MST90892.1"/>
    </source>
</evidence>
<accession>A0A0W7TV90</accession>
<reference evidence="11 16" key="4">
    <citation type="submission" date="2019-08" db="EMBL/GenBank/DDBJ databases">
        <title>In-depth cultivation of the pig gut microbiome towards novel bacterial diversity and tailored functional studies.</title>
        <authorList>
            <person name="Wylensek D."/>
            <person name="Hitch T.C.A."/>
            <person name="Clavel T."/>
        </authorList>
    </citation>
    <scope>NUCLEOTIDE SEQUENCE [LARGE SCALE GENOMIC DNA]</scope>
    <source>
        <strain evidence="11 16">WCA3-601-WT-6J</strain>
    </source>
</reference>